<dbReference type="InterPro" id="IPR006140">
    <property type="entry name" value="D-isomer_DH_NAD-bd"/>
</dbReference>
<dbReference type="Gene3D" id="3.40.50.720">
    <property type="entry name" value="NAD(P)-binding Rossmann-like Domain"/>
    <property type="match status" value="2"/>
</dbReference>
<dbReference type="SUPFAM" id="SSF51735">
    <property type="entry name" value="NAD(P)-binding Rossmann-fold domains"/>
    <property type="match status" value="1"/>
</dbReference>
<dbReference type="InterPro" id="IPR043322">
    <property type="entry name" value="CtBP"/>
</dbReference>
<feature type="domain" description="D-isomer specific 2-hydroxyacid dehydrogenase catalytic" evidence="5">
    <location>
        <begin position="5"/>
        <end position="314"/>
    </location>
</feature>
<proteinExistence type="inferred from homology"/>
<evidence type="ECO:0000313" key="7">
    <source>
        <dbReference type="EMBL" id="MBJ7604538.1"/>
    </source>
</evidence>
<protein>
    <submittedName>
        <fullName evidence="7">C-terminal binding protein</fullName>
    </submittedName>
</protein>
<evidence type="ECO:0000256" key="4">
    <source>
        <dbReference type="RuleBase" id="RU003719"/>
    </source>
</evidence>
<organism evidence="7 8">
    <name type="scientific">Candidatus Dormiibacter inghamiae</name>
    <dbReference type="NCBI Taxonomy" id="3127013"/>
    <lineage>
        <taxon>Bacteria</taxon>
        <taxon>Bacillati</taxon>
        <taxon>Candidatus Dormiibacterota</taxon>
        <taxon>Candidatus Dormibacteria</taxon>
        <taxon>Candidatus Dormibacterales</taxon>
        <taxon>Candidatus Dormibacteraceae</taxon>
        <taxon>Candidatus Dormiibacter</taxon>
    </lineage>
</organism>
<dbReference type="InterPro" id="IPR029753">
    <property type="entry name" value="D-isomer_DH_CS"/>
</dbReference>
<dbReference type="InterPro" id="IPR006139">
    <property type="entry name" value="D-isomer_2_OHA_DH_cat_dom"/>
</dbReference>
<feature type="domain" description="D-isomer specific 2-hydroxyacid dehydrogenase NAD-binding" evidence="6">
    <location>
        <begin position="108"/>
        <end position="281"/>
    </location>
</feature>
<reference evidence="7 8" key="1">
    <citation type="submission" date="2020-10" db="EMBL/GenBank/DDBJ databases">
        <title>Ca. Dormibacterota MAGs.</title>
        <authorList>
            <person name="Montgomery K."/>
        </authorList>
    </citation>
    <scope>NUCLEOTIDE SEQUENCE [LARGE SCALE GENOMIC DNA]</scope>
    <source>
        <strain evidence="7">SC8811_S16_3</strain>
    </source>
</reference>
<comment type="caution">
    <text evidence="7">The sequence shown here is derived from an EMBL/GenBank/DDBJ whole genome shotgun (WGS) entry which is preliminary data.</text>
</comment>
<dbReference type="PROSITE" id="PS00670">
    <property type="entry name" value="D_2_HYDROXYACID_DH_2"/>
    <property type="match status" value="1"/>
</dbReference>
<dbReference type="SUPFAM" id="SSF52283">
    <property type="entry name" value="Formate/glycerate dehydrogenase catalytic domain-like"/>
    <property type="match status" value="1"/>
</dbReference>
<dbReference type="Pfam" id="PF00389">
    <property type="entry name" value="2-Hacid_dh"/>
    <property type="match status" value="1"/>
</dbReference>
<sequence length="327" mass="34667">MRVLVTDQVFGGIEIERSILEPAGVTLVEAPSADEATLARLAKGSVGLLVCYAPITDAVLEAAAPDCRVVARYGIGYDNVPVATATRLGMTVTNVPDYCLDEVADHTMALLLAAARRIVDLSSAVRAGQWSVPKSGIHRLRGRRLALLGLGRIGGRVAERAAAFGLDVVFFDPFLSRIAAAPARRVETLDEAIGEADFISLHAPLNAGNRGLIGPASIALMRRAPLIINTARGGLVDLAAVREALDSGRVGGVALDVTDPEPLPGDHPLRQHPLALITPHASFYSAEAQDDLQRRAAEEILRSIRGESPRCPVNPEVLQGRELRADG</sequence>
<dbReference type="InterPro" id="IPR050857">
    <property type="entry name" value="D-2-hydroxyacid_DH"/>
</dbReference>
<dbReference type="GO" id="GO:0051287">
    <property type="term" value="F:NAD binding"/>
    <property type="evidence" value="ECO:0007669"/>
    <property type="project" value="InterPro"/>
</dbReference>
<dbReference type="RefSeq" id="WP_338182351.1">
    <property type="nucleotide sequence ID" value="NZ_JAEKNQ010000059.1"/>
</dbReference>
<dbReference type="CDD" id="cd05299">
    <property type="entry name" value="CtBP_dh"/>
    <property type="match status" value="1"/>
</dbReference>
<evidence type="ECO:0000256" key="2">
    <source>
        <dbReference type="ARBA" id="ARBA00023002"/>
    </source>
</evidence>
<evidence type="ECO:0000259" key="6">
    <source>
        <dbReference type="Pfam" id="PF02826"/>
    </source>
</evidence>
<dbReference type="AlphaFoldDB" id="A0A934KKM9"/>
<accession>A0A934KKM9</accession>
<dbReference type="PANTHER" id="PTHR42789:SF1">
    <property type="entry name" value="D-ISOMER SPECIFIC 2-HYDROXYACID DEHYDROGENASE FAMILY PROTEIN (AFU_ORTHOLOGUE AFUA_6G10090)"/>
    <property type="match status" value="1"/>
</dbReference>
<dbReference type="PANTHER" id="PTHR42789">
    <property type="entry name" value="D-ISOMER SPECIFIC 2-HYDROXYACID DEHYDROGENASE FAMILY PROTEIN (AFU_ORTHOLOGUE AFUA_6G10090)"/>
    <property type="match status" value="1"/>
</dbReference>
<comment type="similarity">
    <text evidence="1 4">Belongs to the D-isomer specific 2-hydroxyacid dehydrogenase family.</text>
</comment>
<evidence type="ECO:0000256" key="3">
    <source>
        <dbReference type="ARBA" id="ARBA00023027"/>
    </source>
</evidence>
<name>A0A934KKM9_9BACT</name>
<dbReference type="GO" id="GO:0016616">
    <property type="term" value="F:oxidoreductase activity, acting on the CH-OH group of donors, NAD or NADP as acceptor"/>
    <property type="evidence" value="ECO:0007669"/>
    <property type="project" value="InterPro"/>
</dbReference>
<evidence type="ECO:0000259" key="5">
    <source>
        <dbReference type="Pfam" id="PF00389"/>
    </source>
</evidence>
<dbReference type="InterPro" id="IPR036291">
    <property type="entry name" value="NAD(P)-bd_dom_sf"/>
</dbReference>
<evidence type="ECO:0000256" key="1">
    <source>
        <dbReference type="ARBA" id="ARBA00005854"/>
    </source>
</evidence>
<gene>
    <name evidence="7" type="ORF">JF888_15390</name>
</gene>
<dbReference type="GO" id="GO:0003714">
    <property type="term" value="F:transcription corepressor activity"/>
    <property type="evidence" value="ECO:0007669"/>
    <property type="project" value="InterPro"/>
</dbReference>
<keyword evidence="2 4" id="KW-0560">Oxidoreductase</keyword>
<keyword evidence="3" id="KW-0520">NAD</keyword>
<dbReference type="Proteomes" id="UP000620075">
    <property type="component" value="Unassembled WGS sequence"/>
</dbReference>
<evidence type="ECO:0000313" key="8">
    <source>
        <dbReference type="Proteomes" id="UP000620075"/>
    </source>
</evidence>
<dbReference type="Pfam" id="PF02826">
    <property type="entry name" value="2-Hacid_dh_C"/>
    <property type="match status" value="1"/>
</dbReference>
<dbReference type="EMBL" id="JAEKNQ010000059">
    <property type="protein sequence ID" value="MBJ7604538.1"/>
    <property type="molecule type" value="Genomic_DNA"/>
</dbReference>